<organism evidence="4 5">
    <name type="scientific">Antiquaquibacter soli</name>
    <dbReference type="NCBI Taxonomy" id="3064523"/>
    <lineage>
        <taxon>Bacteria</taxon>
        <taxon>Bacillati</taxon>
        <taxon>Actinomycetota</taxon>
        <taxon>Actinomycetes</taxon>
        <taxon>Micrococcales</taxon>
        <taxon>Microbacteriaceae</taxon>
        <taxon>Antiquaquibacter</taxon>
    </lineage>
</organism>
<feature type="transmembrane region" description="Helical" evidence="2">
    <location>
        <begin position="234"/>
        <end position="257"/>
    </location>
</feature>
<evidence type="ECO:0000256" key="1">
    <source>
        <dbReference type="ARBA" id="ARBA00007362"/>
    </source>
</evidence>
<feature type="transmembrane region" description="Helical" evidence="2">
    <location>
        <begin position="173"/>
        <end position="196"/>
    </location>
</feature>
<comment type="caution">
    <text evidence="4">The sequence shown here is derived from an EMBL/GenBank/DDBJ whole genome shotgun (WGS) entry which is preliminary data.</text>
</comment>
<feature type="domain" description="EamA" evidence="3">
    <location>
        <begin position="2"/>
        <end position="131"/>
    </location>
</feature>
<evidence type="ECO:0000259" key="3">
    <source>
        <dbReference type="Pfam" id="PF00892"/>
    </source>
</evidence>
<keyword evidence="5" id="KW-1185">Reference proteome</keyword>
<keyword evidence="2" id="KW-0472">Membrane</keyword>
<name>A0ABT9BR25_9MICO</name>
<protein>
    <submittedName>
        <fullName evidence="4">DMT family transporter</fullName>
    </submittedName>
</protein>
<dbReference type="Gene3D" id="1.10.3730.20">
    <property type="match status" value="1"/>
</dbReference>
<feature type="transmembrane region" description="Helical" evidence="2">
    <location>
        <begin position="208"/>
        <end position="228"/>
    </location>
</feature>
<dbReference type="InterPro" id="IPR000620">
    <property type="entry name" value="EamA_dom"/>
</dbReference>
<gene>
    <name evidence="4" type="ORF">Q5716_14655</name>
</gene>
<dbReference type="Pfam" id="PF00892">
    <property type="entry name" value="EamA"/>
    <property type="match status" value="2"/>
</dbReference>
<dbReference type="InterPro" id="IPR037185">
    <property type="entry name" value="EmrE-like"/>
</dbReference>
<feature type="domain" description="EamA" evidence="3">
    <location>
        <begin position="145"/>
        <end position="279"/>
    </location>
</feature>
<feature type="transmembrane region" description="Helical" evidence="2">
    <location>
        <begin position="114"/>
        <end position="135"/>
    </location>
</feature>
<evidence type="ECO:0000313" key="4">
    <source>
        <dbReference type="EMBL" id="MDO7883471.1"/>
    </source>
</evidence>
<comment type="similarity">
    <text evidence="1">Belongs to the EamA transporter family.</text>
</comment>
<evidence type="ECO:0000313" key="5">
    <source>
        <dbReference type="Proteomes" id="UP001241072"/>
    </source>
</evidence>
<feature type="transmembrane region" description="Helical" evidence="2">
    <location>
        <begin position="58"/>
        <end position="83"/>
    </location>
</feature>
<evidence type="ECO:0000256" key="2">
    <source>
        <dbReference type="SAM" id="Phobius"/>
    </source>
</evidence>
<keyword evidence="2" id="KW-1133">Transmembrane helix</keyword>
<sequence length="281" mass="27396">MAVVLALLSALAYGAADFVGGLASRVRSSLVVAATSAAVGVVVFSIAAAVVPGAASRAALLWGAASGVVGMLAAASLYAALAIGPMAVVAPLTATISGATPVIWSLAGGELPDAPTWFGLVAVLAGAALVSIVTGERSAGPRRGRGIALAVVAGVLFGAFYIFLAAAPADSGMLPLLANRAAGLLVLGVVLLVIGLRRGVTGRLTTRGLGPALATGLLDAAANALYVLAVREGALAIVAVIVSLYPAGTIALSAAVLRERISPVQWAGVGLALVGIVVLAL</sequence>
<accession>A0ABT9BR25</accession>
<feature type="transmembrane region" description="Helical" evidence="2">
    <location>
        <begin position="30"/>
        <end position="51"/>
    </location>
</feature>
<proteinExistence type="inferred from homology"/>
<feature type="transmembrane region" description="Helical" evidence="2">
    <location>
        <begin position="264"/>
        <end position="280"/>
    </location>
</feature>
<reference evidence="4 5" key="1">
    <citation type="submission" date="2023-07" db="EMBL/GenBank/DDBJ databases">
        <title>Protaetiibacter sp. nov WY-16 isolated from soil.</title>
        <authorList>
            <person name="Liu B."/>
            <person name="Wan Y."/>
        </authorList>
    </citation>
    <scope>NUCLEOTIDE SEQUENCE [LARGE SCALE GENOMIC DNA]</scope>
    <source>
        <strain evidence="4 5">WY-16</strain>
    </source>
</reference>
<dbReference type="RefSeq" id="WP_305003897.1">
    <property type="nucleotide sequence ID" value="NZ_JAUQUB010000005.1"/>
</dbReference>
<dbReference type="Proteomes" id="UP001241072">
    <property type="component" value="Unassembled WGS sequence"/>
</dbReference>
<dbReference type="EMBL" id="JAUQUB010000005">
    <property type="protein sequence ID" value="MDO7883471.1"/>
    <property type="molecule type" value="Genomic_DNA"/>
</dbReference>
<dbReference type="SUPFAM" id="SSF103481">
    <property type="entry name" value="Multidrug resistance efflux transporter EmrE"/>
    <property type="match status" value="2"/>
</dbReference>
<keyword evidence="2" id="KW-0812">Transmembrane</keyword>
<feature type="transmembrane region" description="Helical" evidence="2">
    <location>
        <begin position="147"/>
        <end position="167"/>
    </location>
</feature>